<proteinExistence type="predicted"/>
<evidence type="ECO:0000313" key="2">
    <source>
        <dbReference type="EMBL" id="KIM92486.1"/>
    </source>
</evidence>
<evidence type="ECO:0000256" key="1">
    <source>
        <dbReference type="SAM" id="MobiDB-lite"/>
    </source>
</evidence>
<reference evidence="2 3" key="1">
    <citation type="submission" date="2014-04" db="EMBL/GenBank/DDBJ databases">
        <authorList>
            <consortium name="DOE Joint Genome Institute"/>
            <person name="Kuo A."/>
            <person name="Martino E."/>
            <person name="Perotto S."/>
            <person name="Kohler A."/>
            <person name="Nagy L.G."/>
            <person name="Floudas D."/>
            <person name="Copeland A."/>
            <person name="Barry K.W."/>
            <person name="Cichocki N."/>
            <person name="Veneault-Fourrey C."/>
            <person name="LaButti K."/>
            <person name="Lindquist E.A."/>
            <person name="Lipzen A."/>
            <person name="Lundell T."/>
            <person name="Morin E."/>
            <person name="Murat C."/>
            <person name="Sun H."/>
            <person name="Tunlid A."/>
            <person name="Henrissat B."/>
            <person name="Grigoriev I.V."/>
            <person name="Hibbett D.S."/>
            <person name="Martin F."/>
            <person name="Nordberg H.P."/>
            <person name="Cantor M.N."/>
            <person name="Hua S.X."/>
        </authorList>
    </citation>
    <scope>NUCLEOTIDE SEQUENCE [LARGE SCALE GENOMIC DNA]</scope>
    <source>
        <strain evidence="2 3">Zn</strain>
    </source>
</reference>
<feature type="region of interest" description="Disordered" evidence="1">
    <location>
        <begin position="172"/>
        <end position="191"/>
    </location>
</feature>
<dbReference type="HOGENOM" id="CLU_1421803_0_0_1"/>
<evidence type="ECO:0000313" key="3">
    <source>
        <dbReference type="Proteomes" id="UP000054321"/>
    </source>
</evidence>
<name>A0A0C3GPL0_OIDMZ</name>
<sequence length="191" mass="20856">MSSHAGPSSHAAGKQPAGKGRKRDGPTGATTARASPCRRCLHNMAFWEVGDDIVACEDDEAGSDKCWRCRSNGKVCGHAVGMLKARGIRLAAAFAARPLDPDEIAAAQVPVKKALQALKNRKSMNPERVAAAQQEDVEEREERRTLAIESLVRNTNRMAESLETLVRHYETVHEEDINNAEDGDEDPINED</sequence>
<gene>
    <name evidence="2" type="ORF">OIDMADRAFT_62550</name>
</gene>
<dbReference type="Proteomes" id="UP000054321">
    <property type="component" value="Unassembled WGS sequence"/>
</dbReference>
<dbReference type="EMBL" id="KN832942">
    <property type="protein sequence ID" value="KIM92486.1"/>
    <property type="molecule type" value="Genomic_DNA"/>
</dbReference>
<feature type="compositionally biased region" description="Low complexity" evidence="1">
    <location>
        <begin position="1"/>
        <end position="13"/>
    </location>
</feature>
<accession>A0A0C3GPL0</accession>
<dbReference type="OrthoDB" id="10664636at2759"/>
<dbReference type="InParanoid" id="A0A0C3GPL0"/>
<dbReference type="AlphaFoldDB" id="A0A0C3GPL0"/>
<feature type="compositionally biased region" description="Acidic residues" evidence="1">
    <location>
        <begin position="177"/>
        <end position="191"/>
    </location>
</feature>
<protein>
    <submittedName>
        <fullName evidence="2">Uncharacterized protein</fullName>
    </submittedName>
</protein>
<organism evidence="2 3">
    <name type="scientific">Oidiodendron maius (strain Zn)</name>
    <dbReference type="NCBI Taxonomy" id="913774"/>
    <lineage>
        <taxon>Eukaryota</taxon>
        <taxon>Fungi</taxon>
        <taxon>Dikarya</taxon>
        <taxon>Ascomycota</taxon>
        <taxon>Pezizomycotina</taxon>
        <taxon>Leotiomycetes</taxon>
        <taxon>Leotiomycetes incertae sedis</taxon>
        <taxon>Myxotrichaceae</taxon>
        <taxon>Oidiodendron</taxon>
    </lineage>
</organism>
<reference evidence="3" key="2">
    <citation type="submission" date="2015-01" db="EMBL/GenBank/DDBJ databases">
        <title>Evolutionary Origins and Diversification of the Mycorrhizal Mutualists.</title>
        <authorList>
            <consortium name="DOE Joint Genome Institute"/>
            <consortium name="Mycorrhizal Genomics Consortium"/>
            <person name="Kohler A."/>
            <person name="Kuo A."/>
            <person name="Nagy L.G."/>
            <person name="Floudas D."/>
            <person name="Copeland A."/>
            <person name="Barry K.W."/>
            <person name="Cichocki N."/>
            <person name="Veneault-Fourrey C."/>
            <person name="LaButti K."/>
            <person name="Lindquist E.A."/>
            <person name="Lipzen A."/>
            <person name="Lundell T."/>
            <person name="Morin E."/>
            <person name="Murat C."/>
            <person name="Riley R."/>
            <person name="Ohm R."/>
            <person name="Sun H."/>
            <person name="Tunlid A."/>
            <person name="Henrissat B."/>
            <person name="Grigoriev I.V."/>
            <person name="Hibbett D.S."/>
            <person name="Martin F."/>
        </authorList>
    </citation>
    <scope>NUCLEOTIDE SEQUENCE [LARGE SCALE GENOMIC DNA]</scope>
    <source>
        <strain evidence="3">Zn</strain>
    </source>
</reference>
<keyword evidence="3" id="KW-1185">Reference proteome</keyword>
<feature type="region of interest" description="Disordered" evidence="1">
    <location>
        <begin position="1"/>
        <end position="34"/>
    </location>
</feature>